<dbReference type="Proteomes" id="UP000228533">
    <property type="component" value="Unassembled WGS sequence"/>
</dbReference>
<dbReference type="EMBL" id="PFAM01000011">
    <property type="protein sequence ID" value="PIT96208.1"/>
    <property type="molecule type" value="Genomic_DNA"/>
</dbReference>
<dbReference type="Pfam" id="PF03477">
    <property type="entry name" value="ATP-cone"/>
    <property type="match status" value="1"/>
</dbReference>
<organism evidence="9 10">
    <name type="scientific">Candidatus Falkowbacteria bacterium CG10_big_fil_rev_8_21_14_0_10_37_14</name>
    <dbReference type="NCBI Taxonomy" id="1974561"/>
    <lineage>
        <taxon>Bacteria</taxon>
        <taxon>Candidatus Falkowiibacteriota</taxon>
    </lineage>
</organism>
<dbReference type="PROSITE" id="PS51161">
    <property type="entry name" value="ATP_CONE"/>
    <property type="match status" value="1"/>
</dbReference>
<keyword evidence="7" id="KW-0479">Metal-binding</keyword>
<evidence type="ECO:0000256" key="1">
    <source>
        <dbReference type="ARBA" id="ARBA00022491"/>
    </source>
</evidence>
<dbReference type="InterPro" id="IPR003796">
    <property type="entry name" value="RNR_NrdR-like"/>
</dbReference>
<feature type="zinc finger region" evidence="7">
    <location>
        <begin position="3"/>
        <end position="34"/>
    </location>
</feature>
<gene>
    <name evidence="7" type="primary">nrdR</name>
    <name evidence="9" type="ORF">COT94_01675</name>
</gene>
<dbReference type="Pfam" id="PF22811">
    <property type="entry name" value="Zn_ribbon_NrdR"/>
    <property type="match status" value="1"/>
</dbReference>
<feature type="domain" description="ATP-cone" evidence="8">
    <location>
        <begin position="49"/>
        <end position="139"/>
    </location>
</feature>
<evidence type="ECO:0000256" key="7">
    <source>
        <dbReference type="HAMAP-Rule" id="MF_00440"/>
    </source>
</evidence>
<evidence type="ECO:0000256" key="6">
    <source>
        <dbReference type="ARBA" id="ARBA00023163"/>
    </source>
</evidence>
<evidence type="ECO:0000256" key="5">
    <source>
        <dbReference type="ARBA" id="ARBA00023125"/>
    </source>
</evidence>
<keyword evidence="5 7" id="KW-0238">DNA-binding</keyword>
<keyword evidence="4 7" id="KW-0805">Transcription regulation</keyword>
<keyword evidence="7" id="KW-0862">Zinc</keyword>
<evidence type="ECO:0000259" key="8">
    <source>
        <dbReference type="PROSITE" id="PS51161"/>
    </source>
</evidence>
<comment type="similarity">
    <text evidence="7">Belongs to the NrdR family.</text>
</comment>
<keyword evidence="2 7" id="KW-0547">Nucleotide-binding</keyword>
<dbReference type="NCBIfam" id="TIGR00244">
    <property type="entry name" value="transcriptional regulator NrdR"/>
    <property type="match status" value="1"/>
</dbReference>
<keyword evidence="7" id="KW-0863">Zinc-finger</keyword>
<keyword evidence="3 7" id="KW-0067">ATP-binding</keyword>
<evidence type="ECO:0000256" key="3">
    <source>
        <dbReference type="ARBA" id="ARBA00022840"/>
    </source>
</evidence>
<sequence>MKCPLCQYPDTKVVDSRVVNEGLSIRRRRECLKCEFRFSTYEEMEILDLTVVKRDGTKEVYNREKIIRGLRRALEKRPMTEIDFRKLLNLVELDIQTLKKSEVSTDVIGEVVMNRLQEFDQVAYIRFASVYRCFEDVASFEQEIRKLLKQK</sequence>
<evidence type="ECO:0000313" key="9">
    <source>
        <dbReference type="EMBL" id="PIT96208.1"/>
    </source>
</evidence>
<dbReference type="PANTHER" id="PTHR30455:SF2">
    <property type="entry name" value="TRANSCRIPTIONAL REPRESSOR NRDR"/>
    <property type="match status" value="1"/>
</dbReference>
<dbReference type="InterPro" id="IPR005144">
    <property type="entry name" value="ATP-cone_dom"/>
</dbReference>
<dbReference type="HAMAP" id="MF_00440">
    <property type="entry name" value="NrdR"/>
    <property type="match status" value="1"/>
</dbReference>
<dbReference type="PANTHER" id="PTHR30455">
    <property type="entry name" value="TRANSCRIPTIONAL REPRESSOR NRDR"/>
    <property type="match status" value="1"/>
</dbReference>
<evidence type="ECO:0000313" key="10">
    <source>
        <dbReference type="Proteomes" id="UP000228533"/>
    </source>
</evidence>
<protein>
    <recommendedName>
        <fullName evidence="7">Transcriptional repressor NrdR</fullName>
    </recommendedName>
</protein>
<dbReference type="GO" id="GO:0045892">
    <property type="term" value="P:negative regulation of DNA-templated transcription"/>
    <property type="evidence" value="ECO:0007669"/>
    <property type="project" value="UniProtKB-UniRule"/>
</dbReference>
<proteinExistence type="inferred from homology"/>
<keyword evidence="1 7" id="KW-0678">Repressor</keyword>
<comment type="caution">
    <text evidence="9">The sequence shown here is derived from an EMBL/GenBank/DDBJ whole genome shotgun (WGS) entry which is preliminary data.</text>
</comment>
<dbReference type="AlphaFoldDB" id="A0A2M6WTT5"/>
<keyword evidence="6 7" id="KW-0804">Transcription</keyword>
<evidence type="ECO:0000256" key="4">
    <source>
        <dbReference type="ARBA" id="ARBA00023015"/>
    </source>
</evidence>
<comment type="cofactor">
    <cofactor evidence="7">
        <name>Zn(2+)</name>
        <dbReference type="ChEBI" id="CHEBI:29105"/>
    </cofactor>
    <text evidence="7">Binds 1 zinc ion.</text>
</comment>
<reference evidence="10" key="1">
    <citation type="submission" date="2017-09" db="EMBL/GenBank/DDBJ databases">
        <title>Depth-based differentiation of microbial function through sediment-hosted aquifers and enrichment of novel symbionts in the deep terrestrial subsurface.</title>
        <authorList>
            <person name="Probst A.J."/>
            <person name="Ladd B."/>
            <person name="Jarett J.K."/>
            <person name="Geller-Mcgrath D.E."/>
            <person name="Sieber C.M.K."/>
            <person name="Emerson J.B."/>
            <person name="Anantharaman K."/>
            <person name="Thomas B.C."/>
            <person name="Malmstrom R."/>
            <person name="Stieglmeier M."/>
            <person name="Klingl A."/>
            <person name="Woyke T."/>
            <person name="Ryan C.M."/>
            <person name="Banfield J.F."/>
        </authorList>
    </citation>
    <scope>NUCLEOTIDE SEQUENCE [LARGE SCALE GENOMIC DNA]</scope>
</reference>
<dbReference type="GO" id="GO:0005524">
    <property type="term" value="F:ATP binding"/>
    <property type="evidence" value="ECO:0007669"/>
    <property type="project" value="UniProtKB-UniRule"/>
</dbReference>
<comment type="function">
    <text evidence="7">Negatively regulates transcription of bacterial ribonucleotide reductase nrd genes and operons by binding to NrdR-boxes.</text>
</comment>
<evidence type="ECO:0000256" key="2">
    <source>
        <dbReference type="ARBA" id="ARBA00022741"/>
    </source>
</evidence>
<accession>A0A2M6WTT5</accession>
<dbReference type="InterPro" id="IPR055173">
    <property type="entry name" value="NrdR-like_N"/>
</dbReference>
<name>A0A2M6WTT5_9BACT</name>
<dbReference type="GO" id="GO:0003677">
    <property type="term" value="F:DNA binding"/>
    <property type="evidence" value="ECO:0007669"/>
    <property type="project" value="UniProtKB-KW"/>
</dbReference>
<dbReference type="GO" id="GO:0008270">
    <property type="term" value="F:zinc ion binding"/>
    <property type="evidence" value="ECO:0007669"/>
    <property type="project" value="UniProtKB-UniRule"/>
</dbReference>